<dbReference type="CDD" id="cd03443">
    <property type="entry name" value="PaaI_thioesterase"/>
    <property type="match status" value="1"/>
</dbReference>
<dbReference type="EMBL" id="CP016893">
    <property type="protein sequence ID" value="AST58259.1"/>
    <property type="molecule type" value="Genomic_DNA"/>
</dbReference>
<evidence type="ECO:0000259" key="2">
    <source>
        <dbReference type="Pfam" id="PF03061"/>
    </source>
</evidence>
<evidence type="ECO:0000256" key="1">
    <source>
        <dbReference type="ARBA" id="ARBA00022801"/>
    </source>
</evidence>
<feature type="domain" description="Thioesterase" evidence="2">
    <location>
        <begin position="57"/>
        <end position="130"/>
    </location>
</feature>
<dbReference type="Proteomes" id="UP000214975">
    <property type="component" value="Chromosome"/>
</dbReference>
<dbReference type="InterPro" id="IPR006683">
    <property type="entry name" value="Thioestr_dom"/>
</dbReference>
<dbReference type="InterPro" id="IPR003736">
    <property type="entry name" value="PAAI_dom"/>
</dbReference>
<dbReference type="NCBIfam" id="TIGR00369">
    <property type="entry name" value="unchar_dom_1"/>
    <property type="match status" value="1"/>
</dbReference>
<accession>A0A223I0N2</accession>
<name>A0A223I0N2_THETR</name>
<keyword evidence="1" id="KW-0378">Hydrolase</keyword>
<evidence type="ECO:0000313" key="4">
    <source>
        <dbReference type="Proteomes" id="UP000214975"/>
    </source>
</evidence>
<gene>
    <name evidence="3" type="ORF">Thert_02348</name>
</gene>
<dbReference type="AlphaFoldDB" id="A0A223I0N2"/>
<evidence type="ECO:0000313" key="3">
    <source>
        <dbReference type="EMBL" id="AST58259.1"/>
    </source>
</evidence>
<dbReference type="Pfam" id="PF03061">
    <property type="entry name" value="4HBT"/>
    <property type="match status" value="1"/>
</dbReference>
<sequence length="140" mass="15523">MEVRNNGINEDLFKKIIESNKNAQYHNLIGMDIVELDSGKVTMEIIISEKHLNIFRIAHVGVLFSLMDTAMGIAAKTMGRNMVTLEMNINYIKSVKAGDKIKAFGKIIHLGKSTAVAECDAYNQDGKLVASARETFYGLN</sequence>
<dbReference type="InterPro" id="IPR052723">
    <property type="entry name" value="Acyl-CoA_thioesterase_PaaI"/>
</dbReference>
<protein>
    <submittedName>
        <fullName evidence="3">Thioesterase</fullName>
    </submittedName>
</protein>
<reference evidence="3 4" key="1">
    <citation type="submission" date="2016-08" db="EMBL/GenBank/DDBJ databases">
        <title>A novel genetic cassette of butanologenic Thermoanaerobacterium thermosaccharolyticum that directly convert cellulose to butanol.</title>
        <authorList>
            <person name="Li T."/>
            <person name="He J."/>
        </authorList>
    </citation>
    <scope>NUCLEOTIDE SEQUENCE [LARGE SCALE GENOMIC DNA]</scope>
    <source>
        <strain evidence="3 4">TG57</strain>
    </source>
</reference>
<dbReference type="GO" id="GO:0016289">
    <property type="term" value="F:acyl-CoA hydrolase activity"/>
    <property type="evidence" value="ECO:0007669"/>
    <property type="project" value="UniProtKB-ARBA"/>
</dbReference>
<dbReference type="PANTHER" id="PTHR42856">
    <property type="entry name" value="ACYL-COENZYME A THIOESTERASE PAAI"/>
    <property type="match status" value="1"/>
</dbReference>
<proteinExistence type="predicted"/>
<dbReference type="InterPro" id="IPR029069">
    <property type="entry name" value="HotDog_dom_sf"/>
</dbReference>
<dbReference type="SUPFAM" id="SSF54637">
    <property type="entry name" value="Thioesterase/thiol ester dehydrase-isomerase"/>
    <property type="match status" value="1"/>
</dbReference>
<organism evidence="3 4">
    <name type="scientific">Thermoanaerobacterium thermosaccharolyticum</name>
    <name type="common">Clostridium thermosaccharolyticum</name>
    <dbReference type="NCBI Taxonomy" id="1517"/>
    <lineage>
        <taxon>Bacteria</taxon>
        <taxon>Bacillati</taxon>
        <taxon>Bacillota</taxon>
        <taxon>Clostridia</taxon>
        <taxon>Thermoanaerobacterales</taxon>
        <taxon>Thermoanaerobacteraceae</taxon>
        <taxon>Thermoanaerobacterium</taxon>
    </lineage>
</organism>
<dbReference type="PANTHER" id="PTHR42856:SF1">
    <property type="entry name" value="ACYL-COENZYME A THIOESTERASE PAAI"/>
    <property type="match status" value="1"/>
</dbReference>
<dbReference type="RefSeq" id="WP_094397640.1">
    <property type="nucleotide sequence ID" value="NZ_CP016893.1"/>
</dbReference>
<dbReference type="Gene3D" id="3.10.129.10">
    <property type="entry name" value="Hotdog Thioesterase"/>
    <property type="match status" value="1"/>
</dbReference>